<dbReference type="AlphaFoldDB" id="A0A6G3WKX1"/>
<feature type="compositionally biased region" description="Basic and acidic residues" evidence="1">
    <location>
        <begin position="26"/>
        <end position="41"/>
    </location>
</feature>
<accession>A0A6G3WKX1</accession>
<evidence type="ECO:0008006" key="3">
    <source>
        <dbReference type="Google" id="ProtNLM"/>
    </source>
</evidence>
<proteinExistence type="predicted"/>
<sequence>GTPGTTDDSSASGDATTVLCALPGRSDGRTDAERLPDDGHGGRRALLGTIGRLWSLGVPLDRTALDAAHQGIPLPTYPFQRRRYWAGPAVSTLLHRVPWEEAALPGEAGAAGRSVLLTGPDSASVDRLASQLVAEGVRMHGAGDG</sequence>
<gene>
    <name evidence="2" type="ORF">G3M58_06875</name>
</gene>
<evidence type="ECO:0000256" key="1">
    <source>
        <dbReference type="SAM" id="MobiDB-lite"/>
    </source>
</evidence>
<dbReference type="Gene3D" id="3.30.70.3290">
    <property type="match status" value="1"/>
</dbReference>
<evidence type="ECO:0000313" key="2">
    <source>
        <dbReference type="EMBL" id="NEE06155.1"/>
    </source>
</evidence>
<name>A0A6G3WKX1_9ACTN</name>
<feature type="non-terminal residue" evidence="2">
    <location>
        <position position="1"/>
    </location>
</feature>
<feature type="region of interest" description="Disordered" evidence="1">
    <location>
        <begin position="1"/>
        <end position="41"/>
    </location>
</feature>
<organism evidence="2">
    <name type="scientific">Streptomyces sp. SID7499</name>
    <dbReference type="NCBI Taxonomy" id="2706086"/>
    <lineage>
        <taxon>Bacteria</taxon>
        <taxon>Bacillati</taxon>
        <taxon>Actinomycetota</taxon>
        <taxon>Actinomycetes</taxon>
        <taxon>Kitasatosporales</taxon>
        <taxon>Streptomycetaceae</taxon>
        <taxon>Streptomyces</taxon>
    </lineage>
</organism>
<feature type="non-terminal residue" evidence="2">
    <location>
        <position position="145"/>
    </location>
</feature>
<protein>
    <recommendedName>
        <fullName evidence="3">Polyketide synthase</fullName>
    </recommendedName>
</protein>
<comment type="caution">
    <text evidence="2">The sequence shown here is derived from an EMBL/GenBank/DDBJ whole genome shotgun (WGS) entry which is preliminary data.</text>
</comment>
<feature type="compositionally biased region" description="Polar residues" evidence="1">
    <location>
        <begin position="1"/>
        <end position="15"/>
    </location>
</feature>
<dbReference type="EMBL" id="JAAGMN010000680">
    <property type="protein sequence ID" value="NEE06155.1"/>
    <property type="molecule type" value="Genomic_DNA"/>
</dbReference>
<reference evidence="2" key="1">
    <citation type="submission" date="2020-01" db="EMBL/GenBank/DDBJ databases">
        <title>Insect and environment-associated Actinomycetes.</title>
        <authorList>
            <person name="Currrie C."/>
            <person name="Chevrette M."/>
            <person name="Carlson C."/>
            <person name="Stubbendieck R."/>
            <person name="Wendt-Pienkowski E."/>
        </authorList>
    </citation>
    <scope>NUCLEOTIDE SEQUENCE</scope>
    <source>
        <strain evidence="2">SID7499</strain>
    </source>
</reference>